<dbReference type="AlphaFoldDB" id="A0A6P2VJR7"/>
<reference evidence="1 2" key="1">
    <citation type="submission" date="2019-09" db="EMBL/GenBank/DDBJ databases">
        <authorList>
            <person name="Depoorter E."/>
        </authorList>
    </citation>
    <scope>NUCLEOTIDE SEQUENCE [LARGE SCALE GENOMIC DNA]</scope>
    <source>
        <strain evidence="1">R-39750</strain>
    </source>
</reference>
<sequence length="69" mass="7547">MPTLIDRTKSRAWVGHVDDERDSGSGYIVTLAPGYDFADDPGCGVRGFDTLSEAEEETRRANVIDSTVK</sequence>
<organism evidence="1 2">
    <name type="scientific">Burkholderia lata (strain ATCC 17760 / DSM 23089 / LMG 22485 / NCIMB 9086 / R18194 / 383)</name>
    <dbReference type="NCBI Taxonomy" id="482957"/>
    <lineage>
        <taxon>Bacteria</taxon>
        <taxon>Pseudomonadati</taxon>
        <taxon>Pseudomonadota</taxon>
        <taxon>Betaproteobacteria</taxon>
        <taxon>Burkholderiales</taxon>
        <taxon>Burkholderiaceae</taxon>
        <taxon>Burkholderia</taxon>
        <taxon>Burkholderia cepacia complex</taxon>
    </lineage>
</organism>
<dbReference type="RefSeq" id="WP_175011229.1">
    <property type="nucleotide sequence ID" value="NZ_CABVQN010000004.1"/>
</dbReference>
<dbReference type="EMBL" id="CABVQN010000004">
    <property type="protein sequence ID" value="VWC79104.1"/>
    <property type="molecule type" value="Genomic_DNA"/>
</dbReference>
<gene>
    <name evidence="1" type="ORF">BLA39750_01065</name>
</gene>
<name>A0A6P2VJR7_BURL3</name>
<evidence type="ECO:0000313" key="2">
    <source>
        <dbReference type="Proteomes" id="UP000494110"/>
    </source>
</evidence>
<proteinExistence type="predicted"/>
<dbReference type="Proteomes" id="UP000494110">
    <property type="component" value="Unassembled WGS sequence"/>
</dbReference>
<evidence type="ECO:0000313" key="1">
    <source>
        <dbReference type="EMBL" id="VWC79104.1"/>
    </source>
</evidence>
<accession>A0A6P2VJR7</accession>
<protein>
    <submittedName>
        <fullName evidence="1">Uncharacterized protein</fullName>
    </submittedName>
</protein>